<dbReference type="SUPFAM" id="SSF49899">
    <property type="entry name" value="Concanavalin A-like lectins/glucanases"/>
    <property type="match status" value="1"/>
</dbReference>
<dbReference type="PROSITE" id="PS50197">
    <property type="entry name" value="BEACH"/>
    <property type="match status" value="1"/>
</dbReference>
<dbReference type="Pfam" id="PF02138">
    <property type="entry name" value="Beach"/>
    <property type="match status" value="1"/>
</dbReference>
<dbReference type="Pfam" id="PF15787">
    <property type="entry name" value="DUF4704"/>
    <property type="match status" value="1"/>
</dbReference>
<dbReference type="Gene3D" id="1.25.10.10">
    <property type="entry name" value="Leucine-rich Repeat Variant"/>
    <property type="match status" value="1"/>
</dbReference>
<evidence type="ECO:0000313" key="8">
    <source>
        <dbReference type="Proteomes" id="UP000265040"/>
    </source>
</evidence>
<proteinExistence type="predicted"/>
<dbReference type="Gene3D" id="2.130.10.10">
    <property type="entry name" value="YVTN repeat-like/Quinoprotein amine dehydrogenase"/>
    <property type="match status" value="1"/>
</dbReference>
<dbReference type="InterPro" id="IPR046851">
    <property type="entry name" value="NBCH_WD40"/>
</dbReference>
<dbReference type="GO" id="GO:0016020">
    <property type="term" value="C:membrane"/>
    <property type="evidence" value="ECO:0007669"/>
    <property type="project" value="TreeGrafter"/>
</dbReference>
<dbReference type="InterPro" id="IPR031570">
    <property type="entry name" value="NBEA/BDCP_DUF4704"/>
</dbReference>
<dbReference type="PANTHER" id="PTHR13743:SF111">
    <property type="entry name" value="NEUROBEACHIN-LIKE PROTEIN 2"/>
    <property type="match status" value="1"/>
</dbReference>
<dbReference type="InterPro" id="IPR011989">
    <property type="entry name" value="ARM-like"/>
</dbReference>
<evidence type="ECO:0000259" key="5">
    <source>
        <dbReference type="PROSITE" id="PS50197"/>
    </source>
</evidence>
<feature type="region of interest" description="Disordered" evidence="4">
    <location>
        <begin position="1236"/>
        <end position="1345"/>
    </location>
</feature>
<evidence type="ECO:0000256" key="1">
    <source>
        <dbReference type="ARBA" id="ARBA00022574"/>
    </source>
</evidence>
<dbReference type="Pfam" id="PF16057">
    <property type="entry name" value="DUF4800"/>
    <property type="match status" value="1"/>
</dbReference>
<gene>
    <name evidence="7" type="primary">NBEAL2</name>
</gene>
<dbReference type="FunFam" id="1.10.1540.10:FF:000001">
    <property type="entry name" value="neurobeachin isoform X1"/>
    <property type="match status" value="1"/>
</dbReference>
<keyword evidence="2" id="KW-0677">Repeat</keyword>
<evidence type="ECO:0000256" key="4">
    <source>
        <dbReference type="SAM" id="MobiDB-lite"/>
    </source>
</evidence>
<dbReference type="InterPro" id="IPR023362">
    <property type="entry name" value="PH-BEACH_dom"/>
</dbReference>
<evidence type="ECO:0000259" key="6">
    <source>
        <dbReference type="PROSITE" id="PS51783"/>
    </source>
</evidence>
<keyword evidence="8" id="KW-1185">Reference proteome</keyword>
<dbReference type="GO" id="GO:0005829">
    <property type="term" value="C:cytosol"/>
    <property type="evidence" value="ECO:0007669"/>
    <property type="project" value="TreeGrafter"/>
</dbReference>
<keyword evidence="1 3" id="KW-0853">WD repeat</keyword>
<dbReference type="InterPro" id="IPR046852">
    <property type="entry name" value="Neurobeachin_a-sol"/>
</dbReference>
<dbReference type="GeneTree" id="ENSGT00940000158454"/>
<reference evidence="7" key="1">
    <citation type="submission" date="2021-04" db="EMBL/GenBank/DDBJ databases">
        <authorList>
            <consortium name="Wellcome Sanger Institute Data Sharing"/>
        </authorList>
    </citation>
    <scope>NUCLEOTIDE SEQUENCE [LARGE SCALE GENOMIC DNA]</scope>
</reference>
<dbReference type="PANTHER" id="PTHR13743">
    <property type="entry name" value="BEIGE/BEACH-RELATED"/>
    <property type="match status" value="1"/>
</dbReference>
<dbReference type="InterPro" id="IPR013320">
    <property type="entry name" value="ConA-like_dom_sf"/>
</dbReference>
<dbReference type="FunFam" id="2.30.29.30:FF:000301">
    <property type="entry name" value="Neurobeachin-like protein 2"/>
    <property type="match status" value="1"/>
</dbReference>
<dbReference type="GO" id="GO:0019901">
    <property type="term" value="F:protein kinase binding"/>
    <property type="evidence" value="ECO:0007669"/>
    <property type="project" value="TreeGrafter"/>
</dbReference>
<dbReference type="SUPFAM" id="SSF48371">
    <property type="entry name" value="ARM repeat"/>
    <property type="match status" value="2"/>
</dbReference>
<dbReference type="Pfam" id="PF14844">
    <property type="entry name" value="PH_BEACH"/>
    <property type="match status" value="1"/>
</dbReference>
<dbReference type="InterPro" id="IPR000409">
    <property type="entry name" value="BEACH_dom"/>
</dbReference>
<dbReference type="InterPro" id="IPR001680">
    <property type="entry name" value="WD40_rpt"/>
</dbReference>
<evidence type="ECO:0008006" key="9">
    <source>
        <dbReference type="Google" id="ProtNLM"/>
    </source>
</evidence>
<feature type="domain" description="BEACH" evidence="5">
    <location>
        <begin position="1937"/>
        <end position="2229"/>
    </location>
</feature>
<dbReference type="Gene3D" id="1.10.1540.10">
    <property type="entry name" value="BEACH domain"/>
    <property type="match status" value="1"/>
</dbReference>
<accession>A0A7N6BE29</accession>
<reference evidence="7" key="2">
    <citation type="submission" date="2025-08" db="UniProtKB">
        <authorList>
            <consortium name="Ensembl"/>
        </authorList>
    </citation>
    <scope>IDENTIFICATION</scope>
</reference>
<sequence length="2606" mass="292753">MSNHKGGGMASKERLYELWMLYYTKKDVSYLQQWLEAFVASFERLIDVQSLEPRRLEESSSEVPLLPREVLVLLSTKLWHSALHLSHSAEDNGSTPHPLLLIKFFIIVCRNMENIDPEKTPGFVFETIKLLDFCLGQLKKGEGEQSSLQLVVQYGLVLCESLFDPYQTWRRRLAGEEVSLLERNKYKFSPLALPEELPALFHESLQESEKIPEVLTLRLVHLQGAVISGGKKNGLLSITPQSVEDLFAVLRAWCCRATPQPKDMALPRLTLQCLTAMIHLLHSSSPAERQVEIRTILESYFQLLNWNRPLSSDQQDRQNWEDSLISLQSQMLSKRTSIRPQILQCSDRPVLQAVFLNNNCFEHILRLIQNSKVRPPDPGSDSITVHALGVLTAIMSNSPSAKEVFKERIGYPQLFDVLKSQGQPTKRLLQELMNMAVEGEHAHAHHLGISNDQPLLLLLQWLPDLSGQRDLQLLVAQWLATVCSGSLSCRTVAVEAGMVGALLQVLSQPQSLDRQCADALLGLLQHLGSLCLKPEELKGLLRLLRVDQDSGALPWRVHPYCTRIIRVLSAMAAREGQHSALQYFDLTPPMAGIMVPTVQRWPGSGFAFHAWLSHHDMGKGPRRKQLYSFFTASGTGLEAFFTMEGVLVVAVCTKKDYMAVALPEYPLADSHWHSVAIVHIPGRRPFGQNLVTIYIDGEQRKTAQLRFPSLSEPFTSCCIGSAGHRTTTTTTSPNLPMTSSSNPSPEFSFPASFAGGRWGSLGDSPVHAIPAGLQDTEWGTPTSLDGLLGTAFICYEALQQTQAKALYAAGPNHVSLFKADGELSDINSKLLLYYTPQACKIQICLDLSPNHQYDGRLTGHSVVNWDIKDVVNVVGGIGVLLPLLEQVSEAEQVFNGGQEISDLLGPELTSPRGPAEILKVVLPYFVLSEGRLERNCIAAFLLMVKNLIRHHPVNQESLLHCHGPSIMGAMLSKVSASRVCFLQQVGTNCKNSFSSKAHVQYLSSVINKSKQRMKRKYGVQYILDTIRTYYSALSEEKQTVQTSLFVLLKDFLKSPSSEELHSLLAYILSVGEERQVLLMFCLQRDGVQGGETDLFLAYFTFTANSRVMYNFFLVILQVLYKILKSERVSERNKQRIKLRDFGYLGLVCCLEDIPVTMTTVRCLYEQVLATDASPNFRDLLAVICLSHRADLTVRLDVCRKLFHLIYSNDDYVKQLAKQPSWQDVLTKLYVKESYESHTDEGGQRDISEGFSDLSQSPSSGGGGPLKNFPSSLHFKSFDSVDQGSHSSSTSNPVDVSSPHPDEEGRDYQPLSPFGTSPLDLDLGVLGETGTQTPAGSQTNTPSPLEQYKPFPPLRPRKSSSLSNVLDESILYMLQQTPEEELCNLLTNIIFSVLWTGSGAEGAEDVVWRERGQVFSVLTKLGSSCQLVRLPDEIKRSLLEMMLESSLSDLRDAQGVSLPFCPSLVRLLRLLQDFLFAEGTDNQTLWSEKIFEGVVNLLDRLQAWHSTPGSPGNTELKEMAQIGLLMFLFPLQVCVMAYVKLHSLLQTVLCLSWEEVCFLLGQLGAPLWPEGVIEGTNCRQAETFSQLVPIVRTLLDQHANPNTLQSLLPNLPVTNGSTTFAQDLKVYCHTLEWQGFYQEQVSPTKEQYELDTFGRSHDIMSNFWNSCFDDLMSTAFRREKDRSDSKSKFQVTRTFRPRFKIENNRYHSWQKQTSSQQGVVWQHWKALRRLLTSERGAWVKWKLSSAETYSKMRLKLVPNYNYDAHTEPSALRDNMGVWHPRSSEPLPLAVAKEAKVSDMEDDQLGEEDLVFLDDNACANAGEDENQKEKLVLSEDCELITIVAVVPGRLEVTTHHLYFYDGSSEKEETEEGVGFDFKRPLSHLREVHLRRYNLRRSALELFFIDQAHYFINFKKKVRNKVYSRILGLRPPNLFYFGSRSPQELLKASGLTQKWVCREISNFEYLMQLNTIAGRTYNDLSQYPVFPWVLCDYTSPMLDLDDPSVFRDLSKPIGVVNPRHAQNVKEKYESFEDPTGTIDKFHYGTHYSNAAGVMHYMIRMEPFTTLHIQLQSGRFDCADRQFHSVAAAWQARMESPADVKELIPEFFYFPEFLQNMNGFDLGHLQISQDPVTDVVLPRWATSREDFIRKHRKALECEHVSSHLHEWIDLIFGCKQRGEEAVKALNVFYYCTYEGAVDLDAIANENERKALEGIISNFGQTPCQLLKEPHPPRMSAENVSRRQARLDTLPPNIFEQLKKLRPFVEVVSDGLPLVQAVVPRNQNHSFIQGSDILVTVSSNGLIGTHSWLPYDKNIANYFTFTKDPTMTNPKTQRFLSGPFSPGVEISAQVLVVSSDGRLLFSGGHWDCSLRVTQLGKGKLVGKHLQITLNGLSPRPVQVLSGHDQEVTCVAISTELDMAVSGSKDGTVIVHTVRRGLFLRTLRPPSDSCVPAQISALQVGMEGHIVVQTSLDELFKYLFLQGKYSIHVYSVNGCLLASFTMEEQVTAVHLVSEYVILGTMQGSLHIQDLYSLDSLITPLALKVPVRSVSVTKECSHVLVGLEDGKLIVVGAGKPEEVRSGQFSRRLWGSTRRISQVSSGETEYNPTGNAGK</sequence>
<dbReference type="InterPro" id="IPR015943">
    <property type="entry name" value="WD40/YVTN_repeat-like_dom_sf"/>
</dbReference>
<dbReference type="InterPro" id="IPR016024">
    <property type="entry name" value="ARM-type_fold"/>
</dbReference>
<evidence type="ECO:0000313" key="7">
    <source>
        <dbReference type="Ensembl" id="ENSATEP00000060396.2"/>
    </source>
</evidence>
<feature type="compositionally biased region" description="Low complexity" evidence="4">
    <location>
        <begin position="1284"/>
        <end position="1298"/>
    </location>
</feature>
<name>A0A7N6BE29_ANATE</name>
<dbReference type="Pfam" id="PF20425">
    <property type="entry name" value="Neurobeachin"/>
    <property type="match status" value="1"/>
</dbReference>
<dbReference type="SUPFAM" id="SSF50978">
    <property type="entry name" value="WD40 repeat-like"/>
    <property type="match status" value="1"/>
</dbReference>
<dbReference type="Gene3D" id="2.30.29.30">
    <property type="entry name" value="Pleckstrin-homology domain (PH domain)/Phosphotyrosine-binding domain (PTB)"/>
    <property type="match status" value="1"/>
</dbReference>
<evidence type="ECO:0000256" key="2">
    <source>
        <dbReference type="ARBA" id="ARBA00022737"/>
    </source>
</evidence>
<feature type="compositionally biased region" description="Low complexity" evidence="4">
    <location>
        <begin position="1249"/>
        <end position="1258"/>
    </location>
</feature>
<feature type="compositionally biased region" description="Basic and acidic residues" evidence="4">
    <location>
        <begin position="1236"/>
        <end position="1247"/>
    </location>
</feature>
<dbReference type="Proteomes" id="UP000265040">
    <property type="component" value="Chromosome 16"/>
</dbReference>
<organism evidence="7 8">
    <name type="scientific">Anabas testudineus</name>
    <name type="common">Climbing perch</name>
    <name type="synonym">Anthias testudineus</name>
    <dbReference type="NCBI Taxonomy" id="64144"/>
    <lineage>
        <taxon>Eukaryota</taxon>
        <taxon>Metazoa</taxon>
        <taxon>Chordata</taxon>
        <taxon>Craniata</taxon>
        <taxon>Vertebrata</taxon>
        <taxon>Euteleostomi</taxon>
        <taxon>Actinopterygii</taxon>
        <taxon>Neopterygii</taxon>
        <taxon>Teleostei</taxon>
        <taxon>Neoteleostei</taxon>
        <taxon>Acanthomorphata</taxon>
        <taxon>Anabantaria</taxon>
        <taxon>Anabantiformes</taxon>
        <taxon>Anabantoidei</taxon>
        <taxon>Anabantidae</taxon>
        <taxon>Anabas</taxon>
    </lineage>
</organism>
<evidence type="ECO:0000256" key="3">
    <source>
        <dbReference type="PROSITE-ProRule" id="PRU00221"/>
    </source>
</evidence>
<dbReference type="SMART" id="SM00320">
    <property type="entry name" value="WD40"/>
    <property type="match status" value="2"/>
</dbReference>
<dbReference type="InterPro" id="IPR011993">
    <property type="entry name" value="PH-like_dom_sf"/>
</dbReference>
<dbReference type="Pfam" id="PF20426">
    <property type="entry name" value="NBCH_WD40"/>
    <property type="match status" value="1"/>
</dbReference>
<protein>
    <recommendedName>
        <fullName evidence="9">Neurobeachin-like 2</fullName>
    </recommendedName>
</protein>
<feature type="domain" description="BEACH-type PH" evidence="6">
    <location>
        <begin position="1824"/>
        <end position="1924"/>
    </location>
</feature>
<dbReference type="Ensembl" id="ENSATET00000070462.2">
    <property type="protein sequence ID" value="ENSATEP00000060396.2"/>
    <property type="gene ID" value="ENSATEG00000004613.3"/>
</dbReference>
<feature type="repeat" description="WD" evidence="3">
    <location>
        <begin position="2395"/>
        <end position="2436"/>
    </location>
</feature>
<dbReference type="PROSITE" id="PS51783">
    <property type="entry name" value="PH_BEACH"/>
    <property type="match status" value="1"/>
</dbReference>
<reference evidence="7" key="3">
    <citation type="submission" date="2025-09" db="UniProtKB">
        <authorList>
            <consortium name="Ensembl"/>
        </authorList>
    </citation>
    <scope>IDENTIFICATION</scope>
</reference>
<dbReference type="InterPro" id="IPR050865">
    <property type="entry name" value="BEACH_Domain"/>
</dbReference>
<dbReference type="GO" id="GO:0008104">
    <property type="term" value="P:intracellular protein localization"/>
    <property type="evidence" value="ECO:0007669"/>
    <property type="project" value="TreeGrafter"/>
</dbReference>
<dbReference type="SUPFAM" id="SSF50729">
    <property type="entry name" value="PH domain-like"/>
    <property type="match status" value="1"/>
</dbReference>
<dbReference type="PROSITE" id="PS50082">
    <property type="entry name" value="WD_REPEATS_2"/>
    <property type="match status" value="1"/>
</dbReference>
<dbReference type="InterPro" id="IPR036322">
    <property type="entry name" value="WD40_repeat_dom_sf"/>
</dbReference>
<dbReference type="CDD" id="cd01201">
    <property type="entry name" value="PH_BEACH"/>
    <property type="match status" value="1"/>
</dbReference>
<dbReference type="SMART" id="SM01026">
    <property type="entry name" value="Beach"/>
    <property type="match status" value="1"/>
</dbReference>
<dbReference type="CDD" id="cd06071">
    <property type="entry name" value="Beach"/>
    <property type="match status" value="1"/>
</dbReference>
<dbReference type="SUPFAM" id="SSF81837">
    <property type="entry name" value="BEACH domain"/>
    <property type="match status" value="1"/>
</dbReference>
<dbReference type="InterPro" id="IPR036372">
    <property type="entry name" value="BEACH_dom_sf"/>
</dbReference>
<feature type="compositionally biased region" description="Polar residues" evidence="4">
    <location>
        <begin position="1328"/>
        <end position="1343"/>
    </location>
</feature>